<dbReference type="GO" id="GO:0043039">
    <property type="term" value="P:tRNA aminoacylation"/>
    <property type="evidence" value="ECO:0007669"/>
    <property type="project" value="InterPro"/>
</dbReference>
<comment type="cofactor">
    <cofactor evidence="1">
        <name>Zn(2+)</name>
        <dbReference type="ChEBI" id="CHEBI:29105"/>
    </cofactor>
</comment>
<dbReference type="InterPro" id="IPR012947">
    <property type="entry name" value="tRNA_SAD"/>
</dbReference>
<evidence type="ECO:0000256" key="1">
    <source>
        <dbReference type="ARBA" id="ARBA00001947"/>
    </source>
</evidence>
<evidence type="ECO:0000259" key="4">
    <source>
        <dbReference type="Pfam" id="PF07973"/>
    </source>
</evidence>
<name>A0A7S0XQP4_9STRA</name>
<dbReference type="InterPro" id="IPR009000">
    <property type="entry name" value="Transl_B-barrel_sf"/>
</dbReference>
<dbReference type="EMBL" id="HBFG01002012">
    <property type="protein sequence ID" value="CAD8730028.1"/>
    <property type="molecule type" value="Transcribed_RNA"/>
</dbReference>
<reference evidence="5" key="1">
    <citation type="submission" date="2021-01" db="EMBL/GenBank/DDBJ databases">
        <authorList>
            <person name="Corre E."/>
            <person name="Pelletier E."/>
            <person name="Niang G."/>
            <person name="Scheremetjew M."/>
            <person name="Finn R."/>
            <person name="Kale V."/>
            <person name="Holt S."/>
            <person name="Cochrane G."/>
            <person name="Meng A."/>
            <person name="Brown T."/>
            <person name="Cohen L."/>
        </authorList>
    </citation>
    <scope>NUCLEOTIDE SEQUENCE</scope>
    <source>
        <strain evidence="5">B596</strain>
    </source>
</reference>
<dbReference type="SUPFAM" id="SSF55186">
    <property type="entry name" value="ThrRS/AlaRS common domain"/>
    <property type="match status" value="1"/>
</dbReference>
<dbReference type="PANTHER" id="PTHR43462">
    <property type="entry name" value="ALANYL-TRNA EDITING PROTEIN"/>
    <property type="match status" value="1"/>
</dbReference>
<dbReference type="Gene3D" id="2.40.30.130">
    <property type="match status" value="1"/>
</dbReference>
<accession>A0A7S0XQP4</accession>
<dbReference type="Gene3D" id="3.30.980.10">
    <property type="entry name" value="Threonyl-trna Synthetase, Chain A, domain 2"/>
    <property type="match status" value="1"/>
</dbReference>
<dbReference type="PANTHER" id="PTHR43462:SF2">
    <property type="entry name" value="THREONYL AND ALANYL TRNA SYNTHETASE SECOND ADDITIONAL DOMAIN-CONTAINING PROTEIN"/>
    <property type="match status" value="1"/>
</dbReference>
<evidence type="ECO:0000256" key="3">
    <source>
        <dbReference type="ARBA" id="ARBA00008429"/>
    </source>
</evidence>
<dbReference type="GO" id="GO:0004812">
    <property type="term" value="F:aminoacyl-tRNA ligase activity"/>
    <property type="evidence" value="ECO:0007669"/>
    <property type="project" value="InterPro"/>
</dbReference>
<protein>
    <recommendedName>
        <fullName evidence="4">Threonyl/alanyl tRNA synthetase SAD domain-containing protein</fullName>
    </recommendedName>
</protein>
<evidence type="ECO:0000256" key="2">
    <source>
        <dbReference type="ARBA" id="ARBA00004229"/>
    </source>
</evidence>
<dbReference type="GO" id="GO:0005524">
    <property type="term" value="F:ATP binding"/>
    <property type="evidence" value="ECO:0007669"/>
    <property type="project" value="InterPro"/>
</dbReference>
<comment type="similarity">
    <text evidence="3">Belongs to the class-II aminoacyl-tRNA synthetase family. Alax-L subfamily.</text>
</comment>
<dbReference type="InterPro" id="IPR051335">
    <property type="entry name" value="Alanyl-tRNA_Editing_Enzymes"/>
</dbReference>
<dbReference type="SUPFAM" id="SSF50447">
    <property type="entry name" value="Translation proteins"/>
    <property type="match status" value="1"/>
</dbReference>
<sequence length="286" mass="31783">MLTMSLLEDDTTADIPPTEMIYYTYEGNFEVDCEAEILSCDFIDEECKGDEQDPREVKISLNRTVLHAQGGGQPTDIGSIKLLGEVETVIAVTKVLIDRATGVASHIGKVDSDVAPSSLIGKLVQVSVDVDNRRILSECHTAGHVVDMAMADCETMMLPTKAYHFLEGPYVEYKGKIAPEDKGPLLEKLQKSFQKLVDADIATKIENIPRPEAEEICNRMTGGEDYFKLRETFKEDENVRIVRVAGYPCPCAGTHVRSTGELKDRKWGITGFRCKKGVVRVKYSQM</sequence>
<evidence type="ECO:0000313" key="5">
    <source>
        <dbReference type="EMBL" id="CAD8730028.1"/>
    </source>
</evidence>
<gene>
    <name evidence="5" type="ORF">PDEL0327_LOCUS1521</name>
</gene>
<dbReference type="Pfam" id="PF07973">
    <property type="entry name" value="tRNA_SAD"/>
    <property type="match status" value="1"/>
</dbReference>
<dbReference type="GO" id="GO:0009507">
    <property type="term" value="C:chloroplast"/>
    <property type="evidence" value="ECO:0007669"/>
    <property type="project" value="UniProtKB-SubCell"/>
</dbReference>
<dbReference type="AlphaFoldDB" id="A0A7S0XQP4"/>
<comment type="subcellular location">
    <subcellularLocation>
        <location evidence="2">Plastid</location>
        <location evidence="2">Chloroplast</location>
    </subcellularLocation>
</comment>
<proteinExistence type="inferred from homology"/>
<organism evidence="5">
    <name type="scientific">Pseudo-nitzschia delicatissima</name>
    <dbReference type="NCBI Taxonomy" id="44447"/>
    <lineage>
        <taxon>Eukaryota</taxon>
        <taxon>Sar</taxon>
        <taxon>Stramenopiles</taxon>
        <taxon>Ochrophyta</taxon>
        <taxon>Bacillariophyta</taxon>
        <taxon>Bacillariophyceae</taxon>
        <taxon>Bacillariophycidae</taxon>
        <taxon>Bacillariales</taxon>
        <taxon>Bacillariaceae</taxon>
        <taxon>Pseudo-nitzschia</taxon>
    </lineage>
</organism>
<feature type="domain" description="Threonyl/alanyl tRNA synthetase SAD" evidence="4">
    <location>
        <begin position="239"/>
        <end position="266"/>
    </location>
</feature>
<dbReference type="InterPro" id="IPR018163">
    <property type="entry name" value="Thr/Ala-tRNA-synth_IIc_edit"/>
</dbReference>